<feature type="domain" description="Alpha-D-phosphohexomutase alpha/beta/alpha" evidence="9">
    <location>
        <begin position="152"/>
        <end position="256"/>
    </location>
</feature>
<dbReference type="PANTHER" id="PTHR43771">
    <property type="entry name" value="PHOSPHOMANNOMUTASE"/>
    <property type="match status" value="1"/>
</dbReference>
<evidence type="ECO:0000256" key="6">
    <source>
        <dbReference type="ARBA" id="ARBA00023235"/>
    </source>
</evidence>
<dbReference type="OrthoDB" id="9803322at2"/>
<evidence type="ECO:0000259" key="8">
    <source>
        <dbReference type="Pfam" id="PF02878"/>
    </source>
</evidence>
<keyword evidence="12" id="KW-1185">Reference proteome</keyword>
<dbReference type="PRINTS" id="PR00509">
    <property type="entry name" value="PGMPMM"/>
</dbReference>
<dbReference type="GO" id="GO:0005975">
    <property type="term" value="P:carbohydrate metabolic process"/>
    <property type="evidence" value="ECO:0007669"/>
    <property type="project" value="InterPro"/>
</dbReference>
<evidence type="ECO:0000256" key="3">
    <source>
        <dbReference type="ARBA" id="ARBA00022553"/>
    </source>
</evidence>
<dbReference type="SUPFAM" id="SSF55957">
    <property type="entry name" value="Phosphoglucomutase, C-terminal domain"/>
    <property type="match status" value="1"/>
</dbReference>
<dbReference type="InterPro" id="IPR036900">
    <property type="entry name" value="A-D-PHexomutase_C_sf"/>
</dbReference>
<dbReference type="GO" id="GO:0016868">
    <property type="term" value="F:intramolecular phosphotransferase activity"/>
    <property type="evidence" value="ECO:0007669"/>
    <property type="project" value="InterPro"/>
</dbReference>
<evidence type="ECO:0000259" key="10">
    <source>
        <dbReference type="Pfam" id="PF02880"/>
    </source>
</evidence>
<evidence type="ECO:0000259" key="9">
    <source>
        <dbReference type="Pfam" id="PF02879"/>
    </source>
</evidence>
<keyword evidence="6" id="KW-0413">Isomerase</keyword>
<evidence type="ECO:0000259" key="7">
    <source>
        <dbReference type="Pfam" id="PF00408"/>
    </source>
</evidence>
<name>A0A2P8DIP4_9ACTN</name>
<dbReference type="Proteomes" id="UP000240542">
    <property type="component" value="Unassembled WGS sequence"/>
</dbReference>
<feature type="domain" description="Alpha-D-phosphohexomutase alpha/beta/alpha" evidence="8">
    <location>
        <begin position="6"/>
        <end position="130"/>
    </location>
</feature>
<dbReference type="Pfam" id="PF02880">
    <property type="entry name" value="PGM_PMM_III"/>
    <property type="match status" value="1"/>
</dbReference>
<keyword evidence="4" id="KW-0479">Metal-binding</keyword>
<evidence type="ECO:0000256" key="1">
    <source>
        <dbReference type="ARBA" id="ARBA00001946"/>
    </source>
</evidence>
<keyword evidence="3" id="KW-0597">Phosphoprotein</keyword>
<evidence type="ECO:0000256" key="4">
    <source>
        <dbReference type="ARBA" id="ARBA00022723"/>
    </source>
</evidence>
<dbReference type="GO" id="GO:0046872">
    <property type="term" value="F:metal ion binding"/>
    <property type="evidence" value="ECO:0007669"/>
    <property type="project" value="UniProtKB-KW"/>
</dbReference>
<comment type="cofactor">
    <cofactor evidence="1">
        <name>Mg(2+)</name>
        <dbReference type="ChEBI" id="CHEBI:18420"/>
    </cofactor>
</comment>
<dbReference type="EMBL" id="PYGA01000009">
    <property type="protein sequence ID" value="PSK97096.1"/>
    <property type="molecule type" value="Genomic_DNA"/>
</dbReference>
<dbReference type="InterPro" id="IPR005845">
    <property type="entry name" value="A-D-PHexomutase_a/b/a-II"/>
</dbReference>
<keyword evidence="5" id="KW-0460">Magnesium</keyword>
<dbReference type="AlphaFoldDB" id="A0A2P8DIP4"/>
<sequence length="454" mass="47367">MGDLAQIFKAYDIRGLIPDTLDAGIARAIGAAFAEVVGGPTIVVAHDMRPSSPELAAAFAEGVTSRGVDVVAAGLGSTDLLYYASGVLDIPGAMFTASHNPAQYNGIKLCRAGAAPISSDTGLDDIRRLAEQGLPAPSGPAGTVTERDLLADYAAHLRSLVDLSGGRPLKVVVDAGNGMGGHTVPAVLGKDLLGPLPLEIVPLYFALDGTFPNHPANPLDPANIVDLQAKVRAEGADIGLAFDGDADRCFVVDERGEPVSPSAITALVAVQELAKHPGSTIIHNLITSLAVPEVVREHGGTPVRTRVGHSFIKAEMARTGAVFGGEHSAHYYFRDFWRADTGMLAAMHVLRVLGAQDAPLSAITAEYDRYAASGEINSEVADQAARAAAVEAAFAGRDGASVDHVDGLTVSLPDGSWFNLRASNTEPLLRLNCEARDPALMAALRDEVLEIVRA</sequence>
<organism evidence="11 12">
    <name type="scientific">Murinocardiopsis flavida</name>
    <dbReference type="NCBI Taxonomy" id="645275"/>
    <lineage>
        <taxon>Bacteria</taxon>
        <taxon>Bacillati</taxon>
        <taxon>Actinomycetota</taxon>
        <taxon>Actinomycetes</taxon>
        <taxon>Streptosporangiales</taxon>
        <taxon>Nocardiopsidaceae</taxon>
        <taxon>Murinocardiopsis</taxon>
    </lineage>
</organism>
<dbReference type="NCBIfam" id="NF007088">
    <property type="entry name" value="PRK09542.1"/>
    <property type="match status" value="1"/>
</dbReference>
<dbReference type="Pfam" id="PF02879">
    <property type="entry name" value="PGM_PMM_II"/>
    <property type="match status" value="1"/>
</dbReference>
<comment type="similarity">
    <text evidence="2">Belongs to the phosphohexose mutase family.</text>
</comment>
<evidence type="ECO:0000256" key="5">
    <source>
        <dbReference type="ARBA" id="ARBA00022842"/>
    </source>
</evidence>
<reference evidence="11 12" key="1">
    <citation type="submission" date="2018-03" db="EMBL/GenBank/DDBJ databases">
        <title>Genomic Encyclopedia of Archaeal and Bacterial Type Strains, Phase II (KMG-II): from individual species to whole genera.</title>
        <authorList>
            <person name="Goeker M."/>
        </authorList>
    </citation>
    <scope>NUCLEOTIDE SEQUENCE [LARGE SCALE GENOMIC DNA]</scope>
    <source>
        <strain evidence="11 12">DSM 45312</strain>
    </source>
</reference>
<dbReference type="InterPro" id="IPR005844">
    <property type="entry name" value="A-D-PHexomutase_a/b/a-I"/>
</dbReference>
<proteinExistence type="inferred from homology"/>
<evidence type="ECO:0000256" key="2">
    <source>
        <dbReference type="ARBA" id="ARBA00010231"/>
    </source>
</evidence>
<accession>A0A2P8DIP4</accession>
<dbReference type="Pfam" id="PF02878">
    <property type="entry name" value="PGM_PMM_I"/>
    <property type="match status" value="1"/>
</dbReference>
<protein>
    <submittedName>
        <fullName evidence="11">Phosphomannomutase</fullName>
    </submittedName>
</protein>
<feature type="domain" description="Alpha-D-phosphohexomutase C-terminal" evidence="7">
    <location>
        <begin position="375"/>
        <end position="450"/>
    </location>
</feature>
<dbReference type="InterPro" id="IPR005843">
    <property type="entry name" value="A-D-PHexomutase_C"/>
</dbReference>
<dbReference type="CDD" id="cd03089">
    <property type="entry name" value="PMM_PGM"/>
    <property type="match status" value="1"/>
</dbReference>
<dbReference type="InterPro" id="IPR005841">
    <property type="entry name" value="Alpha-D-phosphohexomutase_SF"/>
</dbReference>
<dbReference type="SUPFAM" id="SSF53738">
    <property type="entry name" value="Phosphoglucomutase, first 3 domains"/>
    <property type="match status" value="3"/>
</dbReference>
<dbReference type="Pfam" id="PF00408">
    <property type="entry name" value="PGM_PMM_IV"/>
    <property type="match status" value="1"/>
</dbReference>
<dbReference type="InterPro" id="IPR016055">
    <property type="entry name" value="A-D-PHexomutase_a/b/a-I/II/III"/>
</dbReference>
<feature type="domain" description="Alpha-D-phosphohexomutase alpha/beta/alpha" evidence="10">
    <location>
        <begin position="264"/>
        <end position="370"/>
    </location>
</feature>
<evidence type="ECO:0000313" key="11">
    <source>
        <dbReference type="EMBL" id="PSK97096.1"/>
    </source>
</evidence>
<dbReference type="RefSeq" id="WP_106583493.1">
    <property type="nucleotide sequence ID" value="NZ_PYGA01000009.1"/>
</dbReference>
<dbReference type="Gene3D" id="3.30.310.50">
    <property type="entry name" value="Alpha-D-phosphohexomutase, C-terminal domain"/>
    <property type="match status" value="1"/>
</dbReference>
<dbReference type="PANTHER" id="PTHR43771:SF1">
    <property type="entry name" value="PHOSPHOMANNOMUTASE"/>
    <property type="match status" value="1"/>
</dbReference>
<gene>
    <name evidence="11" type="ORF">CLV63_10999</name>
</gene>
<comment type="caution">
    <text evidence="11">The sequence shown here is derived from an EMBL/GenBank/DDBJ whole genome shotgun (WGS) entry which is preliminary data.</text>
</comment>
<evidence type="ECO:0000313" key="12">
    <source>
        <dbReference type="Proteomes" id="UP000240542"/>
    </source>
</evidence>
<dbReference type="InterPro" id="IPR005846">
    <property type="entry name" value="A-D-PHexomutase_a/b/a-III"/>
</dbReference>
<dbReference type="Gene3D" id="3.40.120.10">
    <property type="entry name" value="Alpha-D-Glucose-1,6-Bisphosphate, subunit A, domain 3"/>
    <property type="match status" value="3"/>
</dbReference>